<organism evidence="3 4">
    <name type="scientific">Clostridium botulinum</name>
    <dbReference type="NCBI Taxonomy" id="1491"/>
    <lineage>
        <taxon>Bacteria</taxon>
        <taxon>Bacillati</taxon>
        <taxon>Bacillota</taxon>
        <taxon>Clostridia</taxon>
        <taxon>Eubacteriales</taxon>
        <taxon>Clostridiaceae</taxon>
        <taxon>Clostridium</taxon>
    </lineage>
</organism>
<gene>
    <name evidence="3" type="ORF">FC871_01325</name>
</gene>
<dbReference type="EMBL" id="SWQE01000001">
    <property type="protein sequence ID" value="NFJ07159.1"/>
    <property type="molecule type" value="Genomic_DNA"/>
</dbReference>
<dbReference type="SUPFAM" id="SSF56024">
    <property type="entry name" value="Phospholipase D/nuclease"/>
    <property type="match status" value="1"/>
</dbReference>
<accession>A0A846IZF8</accession>
<dbReference type="PROSITE" id="PS51192">
    <property type="entry name" value="HELICASE_ATP_BIND_1"/>
    <property type="match status" value="1"/>
</dbReference>
<dbReference type="Pfam" id="PF00271">
    <property type="entry name" value="Helicase_C"/>
    <property type="match status" value="1"/>
</dbReference>
<dbReference type="Pfam" id="PF11907">
    <property type="entry name" value="DUF3427"/>
    <property type="match status" value="1"/>
</dbReference>
<dbReference type="InterPro" id="IPR027417">
    <property type="entry name" value="P-loop_NTPase"/>
</dbReference>
<dbReference type="InterPro" id="IPR021835">
    <property type="entry name" value="DUF3427"/>
</dbReference>
<dbReference type="Gene3D" id="3.40.50.300">
    <property type="entry name" value="P-loop containing nucleotide triphosphate hydrolases"/>
    <property type="match status" value="2"/>
</dbReference>
<dbReference type="InterPro" id="IPR025202">
    <property type="entry name" value="PLD-like_dom"/>
</dbReference>
<evidence type="ECO:0000259" key="1">
    <source>
        <dbReference type="PROSITE" id="PS51192"/>
    </source>
</evidence>
<dbReference type="CDD" id="cd09204">
    <property type="entry name" value="PLDc_N_DEXD_b2"/>
    <property type="match status" value="1"/>
</dbReference>
<dbReference type="AlphaFoldDB" id="A0A846IZF8"/>
<evidence type="ECO:0000313" key="4">
    <source>
        <dbReference type="Proteomes" id="UP000480039"/>
    </source>
</evidence>
<dbReference type="SMART" id="SM00490">
    <property type="entry name" value="HELICc"/>
    <property type="match status" value="1"/>
</dbReference>
<feature type="domain" description="Helicase ATP-binding" evidence="1">
    <location>
        <begin position="255"/>
        <end position="406"/>
    </location>
</feature>
<proteinExistence type="predicted"/>
<comment type="caution">
    <text evidence="3">The sequence shown here is derived from an EMBL/GenBank/DDBJ whole genome shotgun (WGS) entry which is preliminary data.</text>
</comment>
<dbReference type="SUPFAM" id="SSF52540">
    <property type="entry name" value="P-loop containing nucleoside triphosphate hydrolases"/>
    <property type="match status" value="1"/>
</dbReference>
<dbReference type="Pfam" id="PF04851">
    <property type="entry name" value="ResIII"/>
    <property type="match status" value="1"/>
</dbReference>
<dbReference type="GO" id="GO:0005829">
    <property type="term" value="C:cytosol"/>
    <property type="evidence" value="ECO:0007669"/>
    <property type="project" value="TreeGrafter"/>
</dbReference>
<dbReference type="SMART" id="SM00487">
    <property type="entry name" value="DEXDc"/>
    <property type="match status" value="1"/>
</dbReference>
<evidence type="ECO:0000259" key="2">
    <source>
        <dbReference type="PROSITE" id="PS51194"/>
    </source>
</evidence>
<feature type="domain" description="Helicase C-terminal" evidence="2">
    <location>
        <begin position="457"/>
        <end position="614"/>
    </location>
</feature>
<dbReference type="InterPro" id="IPR050742">
    <property type="entry name" value="Helicase_Restrict-Modif_Enz"/>
</dbReference>
<name>A0A846IZF8_CLOBO</name>
<dbReference type="PROSITE" id="PS51194">
    <property type="entry name" value="HELICASE_CTER"/>
    <property type="match status" value="1"/>
</dbReference>
<dbReference type="GO" id="GO:0005524">
    <property type="term" value="F:ATP binding"/>
    <property type="evidence" value="ECO:0007669"/>
    <property type="project" value="InterPro"/>
</dbReference>
<sequence length="988" mass="114670">MDMITGNKMLTITDNIEFKSIENVNDNLIRNEILKASETGLINKLIDSNLALTPKLIVNDYSKGSKVLSEIISELNKCEEFFISVAFITNSGILPLLETLKVLRKKGVKGKILTTDYLNFSEPKALKKLLEFPNIEMKLYSKENFHTKGYIFRYKDHYKLIVGSSNLTQTALTKNKEWNLKVSSLEEGSLTGGVISEFNQLWNDADELTIKWIETYEGIYRKQVEFVRKSKVPRLNQYKLKPNKMQVEAIQGLEELRKNGQNKGLLISATGTGKTYLSAFELRNYNPKRALFIVHREQIAKQALNSFRNVFGDTRSMGILSGTSKDVDKDFIFCTIQTLSKDEVLQSFDKNEFDYIIIDEVHKAGANSYQKIVNYFNPKFLLGMTATPERSDDFDIFKMFKYNIAYEIRLQQALEEDLLCPFHYFGVSDVTIDGIELDDKTDFKYLVAEERVKHIIDKINFYGYCGERVKGLIFCSDKKEAKELSDIFNTKGYKTVALTGESSQEEREKAIERLEQDETLNSLDYIFTVDIFNEGVDIPSVNQVVMLRPTKSSIIFVQQLGRGLRKNKFKEYVVIIDFVGNYNSNFLIPIALSGDKTFNKDTIRKYVMEGTRVIPGCSTINFDEISKKKIFESIDLANFNNIKLIKEIYFNLKQKIGRIPSLSDFDKFDSIDPLRIFGTKLGSYYNFLKKYDKEYTVELNDLQALFIEFISKKLASGKRPHELIMIKNIIHNKVDLIGELKHQLKEMHNIDFKEITETNVINVLTNEFPTGSAKKTYSKCIFLERKDNYYIISKGFKKCIENSYFKEIVMELIDFGLNRYSKNYSSRYMNTNFQLYQKYTYEDVCRLLEWEKGEVALNIGGYKYDKTTKTYPIFINYNKPDNIKDTINYKDRFESESKLIAISKPCRTIESQDIVQVYNAEKDGVEMTLFVRKNKEDKISKEFYFLGKIKAVGNPHEFIMENTEKTAVEIRYKLITPVREDIYDYIIS</sequence>
<dbReference type="PANTHER" id="PTHR47396:SF1">
    <property type="entry name" value="ATP-DEPENDENT HELICASE IRC3-RELATED"/>
    <property type="match status" value="1"/>
</dbReference>
<dbReference type="Proteomes" id="UP000480039">
    <property type="component" value="Unassembled WGS sequence"/>
</dbReference>
<dbReference type="CDD" id="cd18799">
    <property type="entry name" value="SF2_C_EcoAI-like"/>
    <property type="match status" value="1"/>
</dbReference>
<reference evidence="3 4" key="1">
    <citation type="submission" date="2019-04" db="EMBL/GenBank/DDBJ databases">
        <title>Genome sequencing of Clostridium botulinum Groups I-IV and Clostridium butyricum.</title>
        <authorList>
            <person name="Brunt J."/>
            <person name="Van Vliet A.H.M."/>
            <person name="Stringer S.C."/>
            <person name="Carter A.T."/>
            <person name="Peck M.W."/>
        </authorList>
    </citation>
    <scope>NUCLEOTIDE SEQUENCE [LARGE SCALE GENOMIC DNA]</scope>
    <source>
        <strain evidence="3 4">Colworth BL30</strain>
    </source>
</reference>
<protein>
    <submittedName>
        <fullName evidence="3">DUF3427 domain-containing protein</fullName>
    </submittedName>
</protein>
<dbReference type="Pfam" id="PF13091">
    <property type="entry name" value="PLDc_2"/>
    <property type="match status" value="1"/>
</dbReference>
<dbReference type="PANTHER" id="PTHR47396">
    <property type="entry name" value="TYPE I RESTRICTION ENZYME ECOKI R PROTEIN"/>
    <property type="match status" value="1"/>
</dbReference>
<dbReference type="GO" id="GO:0003677">
    <property type="term" value="F:DNA binding"/>
    <property type="evidence" value="ECO:0007669"/>
    <property type="project" value="InterPro"/>
</dbReference>
<dbReference type="InterPro" id="IPR001650">
    <property type="entry name" value="Helicase_C-like"/>
</dbReference>
<evidence type="ECO:0000313" key="3">
    <source>
        <dbReference type="EMBL" id="NFJ07159.1"/>
    </source>
</evidence>
<dbReference type="Pfam" id="PF26350">
    <property type="entry name" value="DUF8090"/>
    <property type="match status" value="1"/>
</dbReference>
<dbReference type="GO" id="GO:0016787">
    <property type="term" value="F:hydrolase activity"/>
    <property type="evidence" value="ECO:0007669"/>
    <property type="project" value="InterPro"/>
</dbReference>
<dbReference type="CDD" id="cd18032">
    <property type="entry name" value="DEXHc_RE_I_III_res"/>
    <property type="match status" value="1"/>
</dbReference>
<dbReference type="InterPro" id="IPR014001">
    <property type="entry name" value="Helicase_ATP-bd"/>
</dbReference>
<dbReference type="InterPro" id="IPR006935">
    <property type="entry name" value="Helicase/UvrB_N"/>
</dbReference>
<dbReference type="Gene3D" id="3.30.870.10">
    <property type="entry name" value="Endonuclease Chain A"/>
    <property type="match status" value="1"/>
</dbReference>
<dbReference type="InterPro" id="IPR058403">
    <property type="entry name" value="DUF8090"/>
</dbReference>